<sequence length="449" mass="52406">MKTVKFDLCPCGSGKTYKNCCYKPTDDNKIVKLRPQIKSSVDLIKLFGSIFAPIENPKRVKKEIPKGEQCSCGSGRKYSRCCYKMRDTNKIVKLSSKMQPSNDTEKPHENIITTTEKPKNNKIKVTKVEQCTCGSGKKYRDCCYKPQEDNNIVKLQPKVKTHSGPKKVLESMLKKMEGSKSNSWIISIDKDRLINEVASDINSLYTEDKDEHERVSAIYNQIQNRFYYFCEEVIGFSEFNDWYEKVVKFDDEYTPNYPPISPVTSIHFNSWTYVDLRFEKEQVTIGEVYQEVFTNYGGCKEGLELIDNFNKSSMRIYEIIHRDSVHNFVWVKDIITKEEYKAYCANGYTGNKIGELWLVRLLPPPLNLVDYGVIFTTPYVLINRTKDEWITSLKMEISKTKIEDTKEAYKHLMKHGLNNRYWNEFIVNSYFSHQENAIFLGCLLQERLH</sequence>
<gene>
    <name evidence="1" type="ORF">MBAV_003110</name>
</gene>
<dbReference type="InterPro" id="IPR004027">
    <property type="entry name" value="SEC_C_motif"/>
</dbReference>
<evidence type="ECO:0000313" key="1">
    <source>
        <dbReference type="EMBL" id="KJU84687.1"/>
    </source>
</evidence>
<accession>A0A0F3GS79</accession>
<comment type="caution">
    <text evidence="1">The sequence shown here is derived from an EMBL/GenBank/DDBJ whole genome shotgun (WGS) entry which is preliminary data.</text>
</comment>
<reference evidence="1 2" key="1">
    <citation type="submission" date="2015-02" db="EMBL/GenBank/DDBJ databases">
        <title>Single-cell genomics of uncultivated deep-branching MTB reveals a conserved set of magnetosome genes.</title>
        <authorList>
            <person name="Kolinko S."/>
            <person name="Richter M."/>
            <person name="Glockner F.O."/>
            <person name="Brachmann A."/>
            <person name="Schuler D."/>
        </authorList>
    </citation>
    <scope>NUCLEOTIDE SEQUENCE [LARGE SCALE GENOMIC DNA]</scope>
    <source>
        <strain evidence="1">TM-1</strain>
    </source>
</reference>
<dbReference type="AlphaFoldDB" id="A0A0F3GS79"/>
<dbReference type="Pfam" id="PF02810">
    <property type="entry name" value="SEC-C"/>
    <property type="match status" value="2"/>
</dbReference>
<keyword evidence="2" id="KW-1185">Reference proteome</keyword>
<name>A0A0F3GS79_9BACT</name>
<organism evidence="1 2">
    <name type="scientific">Candidatus Magnetobacterium bavaricum</name>
    <dbReference type="NCBI Taxonomy" id="29290"/>
    <lineage>
        <taxon>Bacteria</taxon>
        <taxon>Pseudomonadati</taxon>
        <taxon>Nitrospirota</taxon>
        <taxon>Thermodesulfovibrionia</taxon>
        <taxon>Thermodesulfovibrionales</taxon>
        <taxon>Candidatus Magnetobacteriaceae</taxon>
        <taxon>Candidatus Magnetobacterium</taxon>
    </lineage>
</organism>
<dbReference type="EMBL" id="LACI01001335">
    <property type="protein sequence ID" value="KJU84687.1"/>
    <property type="molecule type" value="Genomic_DNA"/>
</dbReference>
<proteinExistence type="predicted"/>
<dbReference type="Proteomes" id="UP000033423">
    <property type="component" value="Unassembled WGS sequence"/>
</dbReference>
<evidence type="ECO:0000313" key="2">
    <source>
        <dbReference type="Proteomes" id="UP000033423"/>
    </source>
</evidence>
<protein>
    <submittedName>
        <fullName evidence="1">SEC-C motif domain protein</fullName>
    </submittedName>
</protein>